<dbReference type="Proteomes" id="UP000317982">
    <property type="component" value="Unassembled WGS sequence"/>
</dbReference>
<dbReference type="PANTHER" id="PTHR36439">
    <property type="entry name" value="BLL4334 PROTEIN"/>
    <property type="match status" value="1"/>
</dbReference>
<evidence type="ECO:0000313" key="3">
    <source>
        <dbReference type="Proteomes" id="UP000317982"/>
    </source>
</evidence>
<dbReference type="Gene3D" id="3.30.70.1280">
    <property type="entry name" value="SP0830-like domains"/>
    <property type="match status" value="1"/>
</dbReference>
<comment type="caution">
    <text evidence="2">The sequence shown here is derived from an EMBL/GenBank/DDBJ whole genome shotgun (WGS) entry which is preliminary data.</text>
</comment>
<proteinExistence type="predicted"/>
<feature type="region of interest" description="Disordered" evidence="1">
    <location>
        <begin position="1"/>
        <end position="28"/>
    </location>
</feature>
<dbReference type="SUPFAM" id="SSF160379">
    <property type="entry name" value="SP0830-like"/>
    <property type="match status" value="1"/>
</dbReference>
<organism evidence="2 3">
    <name type="scientific">Cryptosporangium phraense</name>
    <dbReference type="NCBI Taxonomy" id="2593070"/>
    <lineage>
        <taxon>Bacteria</taxon>
        <taxon>Bacillati</taxon>
        <taxon>Actinomycetota</taxon>
        <taxon>Actinomycetes</taxon>
        <taxon>Cryptosporangiales</taxon>
        <taxon>Cryptosporangiaceae</taxon>
        <taxon>Cryptosporangium</taxon>
    </lineage>
</organism>
<accession>A0A545ASR9</accession>
<dbReference type="Pfam" id="PF08002">
    <property type="entry name" value="DUF1697"/>
    <property type="match status" value="1"/>
</dbReference>
<dbReference type="AlphaFoldDB" id="A0A545ASR9"/>
<gene>
    <name evidence="2" type="ORF">FL583_18720</name>
</gene>
<dbReference type="EMBL" id="VIRS01000012">
    <property type="protein sequence ID" value="TQS43665.1"/>
    <property type="molecule type" value="Genomic_DNA"/>
</dbReference>
<name>A0A545ASR9_9ACTN</name>
<evidence type="ECO:0000313" key="2">
    <source>
        <dbReference type="EMBL" id="TQS43665.1"/>
    </source>
</evidence>
<sequence>MPGVAIPRRENTSPLTDGHHRATPAPGVSEDVQVPAYLALLRGINVSRNQRIAMADLRSLLTGLGHDDVSTYLQSGNALFSSRAKSPDTLATQIEDAIRKELGLTVRVLVREAADLHRVLDANPLADVATDPSKLLVTFLSVPPDAAALETIDPATYVPEVMAVGEREIHVWYPDGVRKAKLNPPFFEKRHPGAAATARNWNTLTKLASMLG</sequence>
<dbReference type="OrthoDB" id="9806494at2"/>
<reference evidence="2 3" key="1">
    <citation type="submission" date="2019-07" db="EMBL/GenBank/DDBJ databases">
        <title>Cryptosporangium phraense sp. nov., isolated from plant litter.</title>
        <authorList>
            <person name="Suriyachadkun C."/>
        </authorList>
    </citation>
    <scope>NUCLEOTIDE SEQUENCE [LARGE SCALE GENOMIC DNA]</scope>
    <source>
        <strain evidence="2 3">A-T 5661</strain>
    </source>
</reference>
<keyword evidence="3" id="KW-1185">Reference proteome</keyword>
<dbReference type="InParanoid" id="A0A545ASR9"/>
<dbReference type="PANTHER" id="PTHR36439:SF1">
    <property type="entry name" value="DUF1697 DOMAIN-CONTAINING PROTEIN"/>
    <property type="match status" value="1"/>
</dbReference>
<protein>
    <submittedName>
        <fullName evidence="2">DUF1697 domain-containing protein</fullName>
    </submittedName>
</protein>
<dbReference type="InterPro" id="IPR012545">
    <property type="entry name" value="DUF1697"/>
</dbReference>
<dbReference type="PIRSF" id="PIRSF008502">
    <property type="entry name" value="UCP008502"/>
    <property type="match status" value="1"/>
</dbReference>
<evidence type="ECO:0000256" key="1">
    <source>
        <dbReference type="SAM" id="MobiDB-lite"/>
    </source>
</evidence>